<dbReference type="PANTHER" id="PTHR12526">
    <property type="entry name" value="GLYCOSYLTRANSFERASE"/>
    <property type="match status" value="1"/>
</dbReference>
<protein>
    <submittedName>
        <fullName evidence="2">Related to glycosyltransferase</fullName>
    </submittedName>
</protein>
<organism evidence="2 3">
    <name type="scientific">Desulfotalea psychrophila (strain LSv54 / DSM 12343)</name>
    <dbReference type="NCBI Taxonomy" id="177439"/>
    <lineage>
        <taxon>Bacteria</taxon>
        <taxon>Pseudomonadati</taxon>
        <taxon>Thermodesulfobacteriota</taxon>
        <taxon>Desulfobulbia</taxon>
        <taxon>Desulfobulbales</taxon>
        <taxon>Desulfocapsaceae</taxon>
        <taxon>Desulfotalea</taxon>
    </lineage>
</organism>
<proteinExistence type="predicted"/>
<dbReference type="CAZy" id="GT4">
    <property type="family name" value="Glycosyltransferase Family 4"/>
</dbReference>
<dbReference type="OrthoDB" id="267270at2"/>
<accession>Q6AME7</accession>
<keyword evidence="3" id="KW-1185">Reference proteome</keyword>
<dbReference type="InterPro" id="IPR001296">
    <property type="entry name" value="Glyco_trans_1"/>
</dbReference>
<dbReference type="PANTHER" id="PTHR12526:SF630">
    <property type="entry name" value="GLYCOSYLTRANSFERASE"/>
    <property type="match status" value="1"/>
</dbReference>
<evidence type="ECO:0000313" key="3">
    <source>
        <dbReference type="Proteomes" id="UP000000602"/>
    </source>
</evidence>
<dbReference type="Gene3D" id="3.40.50.2000">
    <property type="entry name" value="Glycogen Phosphorylase B"/>
    <property type="match status" value="2"/>
</dbReference>
<dbReference type="HOGENOM" id="CLU_009583_14_2_7"/>
<dbReference type="eggNOG" id="COG0438">
    <property type="taxonomic scope" value="Bacteria"/>
</dbReference>
<dbReference type="Pfam" id="PF00534">
    <property type="entry name" value="Glycos_transf_1"/>
    <property type="match status" value="1"/>
</dbReference>
<evidence type="ECO:0000313" key="2">
    <source>
        <dbReference type="EMBL" id="CAG36478.1"/>
    </source>
</evidence>
<feature type="domain" description="Glycosyl transferase family 1" evidence="1">
    <location>
        <begin position="225"/>
        <end position="388"/>
    </location>
</feature>
<sequence>MSNTPVLGYVLKGYPRLSETFISNEILLLEEMGTKMHLFSMRHPREKICHPSVQQIVAGVTYLPTELLDDFPRLLAANMSLAGREPARYRKALLYAAGLFKEKGKVATIKHFLQAGFLVNTMEEKGLNVQQLHGHFAHSPTSVTLFASMLADIPFSFTAHAKDIYTSSVATLREKMERASFVATCTKYNDVYLADLRREIDCPIHTIYHGINISLFHNDNSGHPPQPPYRILTVARLTEKKGLPTLFQALKILKERGIEFQHQLIGDGDDRQTVLAYIKELGLEEQCHWLGACTHTEVLEEFSRSHLFALSCKIAENGDRDGVPNVLVESLAMGVPAISTTVSAIPELLHHEETGYLVEPDQPEELADGIERMLTDLPLRKNIIEQGRLFVEQYFDNRVQTKKLQEVFLQDNPALQRG</sequence>
<gene>
    <name evidence="2" type="ordered locus">DP1749</name>
</gene>
<dbReference type="GO" id="GO:0016757">
    <property type="term" value="F:glycosyltransferase activity"/>
    <property type="evidence" value="ECO:0007669"/>
    <property type="project" value="InterPro"/>
</dbReference>
<dbReference type="AlphaFoldDB" id="Q6AME7"/>
<dbReference type="EMBL" id="CR522870">
    <property type="protein sequence ID" value="CAG36478.1"/>
    <property type="molecule type" value="Genomic_DNA"/>
</dbReference>
<evidence type="ECO:0000259" key="1">
    <source>
        <dbReference type="Pfam" id="PF00534"/>
    </source>
</evidence>
<dbReference type="RefSeq" id="WP_011188990.1">
    <property type="nucleotide sequence ID" value="NC_006138.1"/>
</dbReference>
<dbReference type="STRING" id="177439.DP1749"/>
<dbReference type="Proteomes" id="UP000000602">
    <property type="component" value="Chromosome"/>
</dbReference>
<reference evidence="3" key="1">
    <citation type="journal article" date="2004" name="Environ. Microbiol.">
        <title>The genome of Desulfotalea psychrophila, a sulfate-reducing bacterium from permanently cold Arctic sediments.</title>
        <authorList>
            <person name="Rabus R."/>
            <person name="Ruepp A."/>
            <person name="Frickey T."/>
            <person name="Rattei T."/>
            <person name="Fartmann B."/>
            <person name="Stark M."/>
            <person name="Bauer M."/>
            <person name="Zibat A."/>
            <person name="Lombardot T."/>
            <person name="Becker I."/>
            <person name="Amann J."/>
            <person name="Gellner K."/>
            <person name="Teeling H."/>
            <person name="Leuschner W.D."/>
            <person name="Gloeckner F.-O."/>
            <person name="Lupas A.N."/>
            <person name="Amann R."/>
            <person name="Klenk H.-P."/>
        </authorList>
    </citation>
    <scope>NUCLEOTIDE SEQUENCE [LARGE SCALE GENOMIC DNA]</scope>
    <source>
        <strain evidence="3">DSM 12343 / LSv54</strain>
    </source>
</reference>
<name>Q6AME7_DESPS</name>
<keyword evidence="2" id="KW-0808">Transferase</keyword>
<dbReference type="KEGG" id="dps:DP1749"/>
<dbReference type="SUPFAM" id="SSF53756">
    <property type="entry name" value="UDP-Glycosyltransferase/glycogen phosphorylase"/>
    <property type="match status" value="1"/>
</dbReference>